<sequence>MVSSDDIFVNFVEEAGTSPTASLAVMVFMTNPRKLAKVQQAARLQQDALAMRHGPNNTRLALERTQARLVVNPHTNVDEQERIHIAADLHIYITRKYGQNSKSMRIKEPNHPGASIRVTWGVLTKWSHCIMHKILGIDQDNPPNIPKFVKDKRLAPTLAELAAKQGLQLSKHKSQASPTKSPVQSTTVPKHLLPPPKTPAQAASPSKPLATSAPRRGPAPIAEKKGFVLTQF</sequence>
<gene>
    <name evidence="2" type="ORF">PTTG_07603</name>
</gene>
<proteinExistence type="predicted"/>
<keyword evidence="4" id="KW-1185">Reference proteome</keyword>
<evidence type="ECO:0000256" key="1">
    <source>
        <dbReference type="SAM" id="MobiDB-lite"/>
    </source>
</evidence>
<feature type="compositionally biased region" description="Polar residues" evidence="1">
    <location>
        <begin position="175"/>
        <end position="188"/>
    </location>
</feature>
<dbReference type="VEuPathDB" id="FungiDB:PTTG_07603"/>
<reference evidence="3 4" key="3">
    <citation type="journal article" date="2017" name="G3 (Bethesda)">
        <title>Comparative analysis highlights variable genome content of wheat rusts and divergence of the mating loci.</title>
        <authorList>
            <person name="Cuomo C.A."/>
            <person name="Bakkeren G."/>
            <person name="Khalil H.B."/>
            <person name="Panwar V."/>
            <person name="Joly D."/>
            <person name="Linning R."/>
            <person name="Sakthikumar S."/>
            <person name="Song X."/>
            <person name="Adiconis X."/>
            <person name="Fan L."/>
            <person name="Goldberg J.M."/>
            <person name="Levin J.Z."/>
            <person name="Young S."/>
            <person name="Zeng Q."/>
            <person name="Anikster Y."/>
            <person name="Bruce M."/>
            <person name="Wang M."/>
            <person name="Yin C."/>
            <person name="McCallum B."/>
            <person name="Szabo L.J."/>
            <person name="Hulbert S."/>
            <person name="Chen X."/>
            <person name="Fellers J.P."/>
        </authorList>
    </citation>
    <scope>NUCLEOTIDE SEQUENCE</scope>
    <source>
        <strain evidence="3">isolate 1-1 / race 1 (BBBD)</strain>
        <strain evidence="4">Isolate 1-1 / race 1 (BBBD)</strain>
    </source>
</reference>
<evidence type="ECO:0000313" key="2">
    <source>
        <dbReference type="EMBL" id="OAV98395.1"/>
    </source>
</evidence>
<dbReference type="Proteomes" id="UP000005240">
    <property type="component" value="Unassembled WGS sequence"/>
</dbReference>
<protein>
    <submittedName>
        <fullName evidence="2 3">Uncharacterized protein</fullName>
    </submittedName>
</protein>
<reference evidence="3" key="4">
    <citation type="submission" date="2025-05" db="UniProtKB">
        <authorList>
            <consortium name="EnsemblFungi"/>
        </authorList>
    </citation>
    <scope>IDENTIFICATION</scope>
    <source>
        <strain evidence="3">isolate 1-1 / race 1 (BBBD)</strain>
    </source>
</reference>
<reference evidence="2" key="2">
    <citation type="submission" date="2016-05" db="EMBL/GenBank/DDBJ databases">
        <title>Comparative analysis highlights variable genome content of wheat rusts and divergence of the mating loci.</title>
        <authorList>
            <person name="Cuomo C.A."/>
            <person name="Bakkeren G."/>
            <person name="Szabo L."/>
            <person name="Khalil H."/>
            <person name="Joly D."/>
            <person name="Goldberg J."/>
            <person name="Young S."/>
            <person name="Zeng Q."/>
            <person name="Fellers J."/>
        </authorList>
    </citation>
    <scope>NUCLEOTIDE SEQUENCE [LARGE SCALE GENOMIC DNA]</scope>
    <source>
        <strain evidence="2">1-1 BBBD Race 1</strain>
    </source>
</reference>
<feature type="region of interest" description="Disordered" evidence="1">
    <location>
        <begin position="166"/>
        <end position="232"/>
    </location>
</feature>
<dbReference type="AlphaFoldDB" id="A0A180GZZ8"/>
<organism evidence="2">
    <name type="scientific">Puccinia triticina (isolate 1-1 / race 1 (BBBD))</name>
    <name type="common">Brown leaf rust fungus</name>
    <dbReference type="NCBI Taxonomy" id="630390"/>
    <lineage>
        <taxon>Eukaryota</taxon>
        <taxon>Fungi</taxon>
        <taxon>Dikarya</taxon>
        <taxon>Basidiomycota</taxon>
        <taxon>Pucciniomycotina</taxon>
        <taxon>Pucciniomycetes</taxon>
        <taxon>Pucciniales</taxon>
        <taxon>Pucciniaceae</taxon>
        <taxon>Puccinia</taxon>
    </lineage>
</organism>
<reference evidence="2" key="1">
    <citation type="submission" date="2009-11" db="EMBL/GenBank/DDBJ databases">
        <authorList>
            <consortium name="The Broad Institute Genome Sequencing Platform"/>
            <person name="Ward D."/>
            <person name="Feldgarden M."/>
            <person name="Earl A."/>
            <person name="Young S.K."/>
            <person name="Zeng Q."/>
            <person name="Koehrsen M."/>
            <person name="Alvarado L."/>
            <person name="Berlin A."/>
            <person name="Bochicchio J."/>
            <person name="Borenstein D."/>
            <person name="Chapman S.B."/>
            <person name="Chen Z."/>
            <person name="Engels R."/>
            <person name="Freedman E."/>
            <person name="Gellesch M."/>
            <person name="Goldberg J."/>
            <person name="Griggs A."/>
            <person name="Gujja S."/>
            <person name="Heilman E."/>
            <person name="Heiman D."/>
            <person name="Hepburn T."/>
            <person name="Howarth C."/>
            <person name="Jen D."/>
            <person name="Larson L."/>
            <person name="Lewis B."/>
            <person name="Mehta T."/>
            <person name="Park D."/>
            <person name="Pearson M."/>
            <person name="Roberts A."/>
            <person name="Saif S."/>
            <person name="Shea T."/>
            <person name="Shenoy N."/>
            <person name="Sisk P."/>
            <person name="Stolte C."/>
            <person name="Sykes S."/>
            <person name="Thomson T."/>
            <person name="Walk T."/>
            <person name="White J."/>
            <person name="Yandava C."/>
            <person name="Izard J."/>
            <person name="Baranova O.V."/>
            <person name="Blanton J.M."/>
            <person name="Tanner A.C."/>
            <person name="Dewhirst F.E."/>
            <person name="Haas B."/>
            <person name="Nusbaum C."/>
            <person name="Birren B."/>
        </authorList>
    </citation>
    <scope>NUCLEOTIDE SEQUENCE [LARGE SCALE GENOMIC DNA]</scope>
    <source>
        <strain evidence="2">1-1 BBBD Race 1</strain>
    </source>
</reference>
<evidence type="ECO:0000313" key="3">
    <source>
        <dbReference type="EnsemblFungi" id="PTTG_07603-t43_1-p1"/>
    </source>
</evidence>
<dbReference type="EnsemblFungi" id="PTTG_07603-t43_1">
    <property type="protein sequence ID" value="PTTG_07603-t43_1-p1"/>
    <property type="gene ID" value="PTTG_07603"/>
</dbReference>
<dbReference type="OrthoDB" id="2507496at2759"/>
<dbReference type="EMBL" id="ADAS02000007">
    <property type="protein sequence ID" value="OAV98395.1"/>
    <property type="molecule type" value="Genomic_DNA"/>
</dbReference>
<accession>A0A180GZZ8</accession>
<name>A0A180GZZ8_PUCT1</name>
<evidence type="ECO:0000313" key="4">
    <source>
        <dbReference type="Proteomes" id="UP000005240"/>
    </source>
</evidence>